<dbReference type="GO" id="GO:0044218">
    <property type="term" value="C:other organism cell membrane"/>
    <property type="evidence" value="ECO:0007669"/>
    <property type="project" value="UniProtKB-KW"/>
</dbReference>
<dbReference type="GO" id="GO:0044231">
    <property type="term" value="C:host cell presynaptic membrane"/>
    <property type="evidence" value="ECO:0007669"/>
    <property type="project" value="UniProtKB-KW"/>
</dbReference>
<dbReference type="AlphaFoldDB" id="T1K446"/>
<dbReference type="PANTHER" id="PTHR45727">
    <property type="entry name" value="NPC INTRACELLULAR CHOLESTEROL TRANSPORTER 1"/>
    <property type="match status" value="1"/>
</dbReference>
<dbReference type="GO" id="GO:0030299">
    <property type="term" value="P:intestinal cholesterol absorption"/>
    <property type="evidence" value="ECO:0007669"/>
    <property type="project" value="TreeGrafter"/>
</dbReference>
<dbReference type="HOGENOM" id="CLU_1837652_0_0_1"/>
<sequence length="183" mass="20654">MSSCFFIDALTPLPDDSYMMNYFAFYKSQFQVGLSIYFMITDGYNYSDLIQSSKYSQCLTNELECETCLDDMRIRPMGKEFDQYLPFFLNQNPGEECLSGGKALFSGSVKLVKDSKGDLRAGPTFLMAYRNDTARICLAIGVVLAPLHKALSHVKLSRCYADPNARDNWNFTPLHKAAIKGKV</sequence>
<dbReference type="GO" id="GO:0042632">
    <property type="term" value="P:cholesterol homeostasis"/>
    <property type="evidence" value="ECO:0007669"/>
    <property type="project" value="TreeGrafter"/>
</dbReference>
<evidence type="ECO:0000256" key="3">
    <source>
        <dbReference type="ARBA" id="ARBA00022537"/>
    </source>
</evidence>
<evidence type="ECO:0000256" key="4">
    <source>
        <dbReference type="ARBA" id="ARBA00023028"/>
    </source>
</evidence>
<evidence type="ECO:0000256" key="2">
    <source>
        <dbReference type="ARBA" id="ARBA00022483"/>
    </source>
</evidence>
<dbReference type="GO" id="GO:0015485">
    <property type="term" value="F:cholesterol binding"/>
    <property type="evidence" value="ECO:0007669"/>
    <property type="project" value="TreeGrafter"/>
</dbReference>
<dbReference type="GO" id="GO:0015918">
    <property type="term" value="P:sterol transport"/>
    <property type="evidence" value="ECO:0007669"/>
    <property type="project" value="TreeGrafter"/>
</dbReference>
<keyword evidence="2" id="KW-0268">Exocytosis</keyword>
<dbReference type="Proteomes" id="UP000015104">
    <property type="component" value="Unassembled WGS sequence"/>
</dbReference>
<keyword evidence="7" id="KW-1185">Reference proteome</keyword>
<dbReference type="SUPFAM" id="SSF48403">
    <property type="entry name" value="Ankyrin repeat"/>
    <property type="match status" value="1"/>
</dbReference>
<evidence type="ECO:0000313" key="7">
    <source>
        <dbReference type="Proteomes" id="UP000015104"/>
    </source>
</evidence>
<comment type="subcellular location">
    <subcellularLocation>
        <location evidence="1">Target cell membrane</location>
    </subcellularLocation>
</comment>
<dbReference type="EnsemblMetazoa" id="tetur05g01300.1">
    <property type="protein sequence ID" value="tetur05g01300.1"/>
    <property type="gene ID" value="tetur05g01300"/>
</dbReference>
<dbReference type="EMBL" id="CAEY01001565">
    <property type="status" value="NOT_ANNOTATED_CDS"/>
    <property type="molecule type" value="Genomic_DNA"/>
</dbReference>
<dbReference type="GO" id="GO:0006887">
    <property type="term" value="P:exocytosis"/>
    <property type="evidence" value="ECO:0007669"/>
    <property type="project" value="UniProtKB-KW"/>
</dbReference>
<keyword evidence="5" id="KW-1053">Target membrane</keyword>
<keyword evidence="4" id="KW-0528">Neurotoxin</keyword>
<evidence type="ECO:0000256" key="5">
    <source>
        <dbReference type="ARBA" id="ARBA00023298"/>
    </source>
</evidence>
<evidence type="ECO:0000256" key="1">
    <source>
        <dbReference type="ARBA" id="ARBA00004175"/>
    </source>
</evidence>
<evidence type="ECO:0000313" key="6">
    <source>
        <dbReference type="EnsemblMetazoa" id="tetur05g01300.1"/>
    </source>
</evidence>
<keyword evidence="4" id="KW-0800">Toxin</keyword>
<dbReference type="PANTHER" id="PTHR45727:SF2">
    <property type="entry name" value="NPC INTRACELLULAR CHOLESTEROL TRANSPORTER 1"/>
    <property type="match status" value="1"/>
</dbReference>
<protein>
    <submittedName>
        <fullName evidence="6">Uncharacterized protein</fullName>
    </submittedName>
</protein>
<proteinExistence type="predicted"/>
<reference evidence="6" key="2">
    <citation type="submission" date="2015-06" db="UniProtKB">
        <authorList>
            <consortium name="EnsemblMetazoa"/>
        </authorList>
    </citation>
    <scope>IDENTIFICATION</scope>
</reference>
<keyword evidence="3" id="KW-1052">Target cell membrane</keyword>
<name>T1K446_TETUR</name>
<keyword evidence="4" id="KW-0638">Presynaptic neurotoxin</keyword>
<reference evidence="7" key="1">
    <citation type="submission" date="2011-08" db="EMBL/GenBank/DDBJ databases">
        <authorList>
            <person name="Rombauts S."/>
        </authorList>
    </citation>
    <scope>NUCLEOTIDE SEQUENCE</scope>
    <source>
        <strain evidence="7">London</strain>
    </source>
</reference>
<dbReference type="InterPro" id="IPR036770">
    <property type="entry name" value="Ankyrin_rpt-contain_sf"/>
</dbReference>
<dbReference type="GO" id="GO:0005886">
    <property type="term" value="C:plasma membrane"/>
    <property type="evidence" value="ECO:0007669"/>
    <property type="project" value="TreeGrafter"/>
</dbReference>
<keyword evidence="5" id="KW-0472">Membrane</keyword>
<accession>T1K446</accession>
<organism evidence="6 7">
    <name type="scientific">Tetranychus urticae</name>
    <name type="common">Two-spotted spider mite</name>
    <dbReference type="NCBI Taxonomy" id="32264"/>
    <lineage>
        <taxon>Eukaryota</taxon>
        <taxon>Metazoa</taxon>
        <taxon>Ecdysozoa</taxon>
        <taxon>Arthropoda</taxon>
        <taxon>Chelicerata</taxon>
        <taxon>Arachnida</taxon>
        <taxon>Acari</taxon>
        <taxon>Acariformes</taxon>
        <taxon>Trombidiformes</taxon>
        <taxon>Prostigmata</taxon>
        <taxon>Eleutherengona</taxon>
        <taxon>Raphignathae</taxon>
        <taxon>Tetranychoidea</taxon>
        <taxon>Tetranychidae</taxon>
        <taxon>Tetranychus</taxon>
    </lineage>
</organism>